<evidence type="ECO:0000313" key="3">
    <source>
        <dbReference type="Proteomes" id="UP000268229"/>
    </source>
</evidence>
<dbReference type="InterPro" id="IPR056100">
    <property type="entry name" value="DUF7683"/>
</dbReference>
<name>A0A448UC94_9NEIS</name>
<dbReference type="OrthoDB" id="9429564at2"/>
<dbReference type="Proteomes" id="UP000268229">
    <property type="component" value="Chromosome"/>
</dbReference>
<sequence length="81" mass="9830">MKKIIRFISKFEKFGEEFIGVLNFKNEPSLEFLQTIFNETGPMYEEYWITKEIAEIIEPYLDEKLEINKYDYFLSCEENIV</sequence>
<dbReference type="EMBL" id="LR134516">
    <property type="protein sequence ID" value="VEJ21504.1"/>
    <property type="molecule type" value="Genomic_DNA"/>
</dbReference>
<evidence type="ECO:0000313" key="2">
    <source>
        <dbReference type="EMBL" id="VEJ21504.1"/>
    </source>
</evidence>
<reference evidence="2 3" key="1">
    <citation type="submission" date="2018-12" db="EMBL/GenBank/DDBJ databases">
        <authorList>
            <consortium name="Pathogen Informatics"/>
        </authorList>
    </citation>
    <scope>NUCLEOTIDE SEQUENCE [LARGE SCALE GENOMIC DNA]</scope>
    <source>
        <strain evidence="2 3">NCTC12227</strain>
    </source>
</reference>
<feature type="domain" description="DUF7683" evidence="1">
    <location>
        <begin position="5"/>
        <end position="74"/>
    </location>
</feature>
<protein>
    <recommendedName>
        <fullName evidence="1">DUF7683 domain-containing protein</fullName>
    </recommendedName>
</protein>
<keyword evidence="3" id="KW-1185">Reference proteome</keyword>
<gene>
    <name evidence="2" type="ORF">NCTC12227_01245</name>
</gene>
<accession>A0A448UC94</accession>
<organism evidence="2 3">
    <name type="scientific">Neisseria animaloris</name>
    <dbReference type="NCBI Taxonomy" id="326522"/>
    <lineage>
        <taxon>Bacteria</taxon>
        <taxon>Pseudomonadati</taxon>
        <taxon>Pseudomonadota</taxon>
        <taxon>Betaproteobacteria</taxon>
        <taxon>Neisseriales</taxon>
        <taxon>Neisseriaceae</taxon>
        <taxon>Neisseria</taxon>
    </lineage>
</organism>
<dbReference type="KEGG" id="nani:NCTC12227_01245"/>
<evidence type="ECO:0000259" key="1">
    <source>
        <dbReference type="Pfam" id="PF24731"/>
    </source>
</evidence>
<dbReference type="AlphaFoldDB" id="A0A448UC94"/>
<dbReference type="RefSeq" id="WP_126304761.1">
    <property type="nucleotide sequence ID" value="NZ_LR134516.1"/>
</dbReference>
<dbReference type="Pfam" id="PF24731">
    <property type="entry name" value="DUF7683"/>
    <property type="match status" value="1"/>
</dbReference>
<proteinExistence type="predicted"/>